<dbReference type="GO" id="GO:0003676">
    <property type="term" value="F:nucleic acid binding"/>
    <property type="evidence" value="ECO:0007669"/>
    <property type="project" value="InterPro"/>
</dbReference>
<feature type="transmembrane region" description="Helical" evidence="1">
    <location>
        <begin position="148"/>
        <end position="165"/>
    </location>
</feature>
<dbReference type="Gene3D" id="2.40.50.140">
    <property type="entry name" value="Nucleic acid-binding proteins"/>
    <property type="match status" value="2"/>
</dbReference>
<reference evidence="3" key="1">
    <citation type="submission" date="2023-08" db="EMBL/GenBank/DDBJ databases">
        <authorList>
            <person name="Chen Y."/>
            <person name="Shah S."/>
            <person name="Dougan E. K."/>
            <person name="Thang M."/>
            <person name="Chan C."/>
        </authorList>
    </citation>
    <scope>NUCLEOTIDE SEQUENCE</scope>
</reference>
<dbReference type="AlphaFoldDB" id="A0AA36HPY6"/>
<keyword evidence="4" id="KW-1185">Reference proteome</keyword>
<dbReference type="SMART" id="SM00357">
    <property type="entry name" value="CSP"/>
    <property type="match status" value="2"/>
</dbReference>
<protein>
    <recommendedName>
        <fullName evidence="2">CSD domain-containing protein</fullName>
    </recommendedName>
</protein>
<keyword evidence="1" id="KW-0472">Membrane</keyword>
<dbReference type="PANTHER" id="PTHR11544">
    <property type="entry name" value="COLD SHOCK DOMAIN CONTAINING PROTEINS"/>
    <property type="match status" value="1"/>
</dbReference>
<accession>A0AA36HPY6</accession>
<proteinExistence type="predicted"/>
<name>A0AA36HPY6_9DINO</name>
<dbReference type="InterPro" id="IPR002059">
    <property type="entry name" value="CSP_DNA-bd"/>
</dbReference>
<dbReference type="SUPFAM" id="SSF50249">
    <property type="entry name" value="Nucleic acid-binding proteins"/>
    <property type="match status" value="2"/>
</dbReference>
<dbReference type="Proteomes" id="UP001178507">
    <property type="component" value="Unassembled WGS sequence"/>
</dbReference>
<gene>
    <name evidence="3" type="ORF">EVOR1521_LOCUS3066</name>
</gene>
<keyword evidence="1" id="KW-0812">Transmembrane</keyword>
<dbReference type="Pfam" id="PF00313">
    <property type="entry name" value="CSD"/>
    <property type="match status" value="1"/>
</dbReference>
<comment type="caution">
    <text evidence="3">The sequence shown here is derived from an EMBL/GenBank/DDBJ whole genome shotgun (WGS) entry which is preliminary data.</text>
</comment>
<evidence type="ECO:0000313" key="4">
    <source>
        <dbReference type="Proteomes" id="UP001178507"/>
    </source>
</evidence>
<dbReference type="InterPro" id="IPR011129">
    <property type="entry name" value="CSD"/>
</dbReference>
<organism evidence="3 4">
    <name type="scientific">Effrenium voratum</name>
    <dbReference type="NCBI Taxonomy" id="2562239"/>
    <lineage>
        <taxon>Eukaryota</taxon>
        <taxon>Sar</taxon>
        <taxon>Alveolata</taxon>
        <taxon>Dinophyceae</taxon>
        <taxon>Suessiales</taxon>
        <taxon>Symbiodiniaceae</taxon>
        <taxon>Effrenium</taxon>
    </lineage>
</organism>
<dbReference type="InterPro" id="IPR012340">
    <property type="entry name" value="NA-bd_OB-fold"/>
</dbReference>
<evidence type="ECO:0000313" key="3">
    <source>
        <dbReference type="EMBL" id="CAJ1373166.1"/>
    </source>
</evidence>
<dbReference type="PROSITE" id="PS51857">
    <property type="entry name" value="CSD_2"/>
    <property type="match status" value="1"/>
</dbReference>
<keyword evidence="1" id="KW-1133">Transmembrane helix</keyword>
<dbReference type="EMBL" id="CAUJNA010000178">
    <property type="protein sequence ID" value="CAJ1373166.1"/>
    <property type="molecule type" value="Genomic_DNA"/>
</dbReference>
<dbReference type="InterPro" id="IPR050181">
    <property type="entry name" value="Cold_shock_domain"/>
</dbReference>
<evidence type="ECO:0000256" key="1">
    <source>
        <dbReference type="SAM" id="Phobius"/>
    </source>
</evidence>
<sequence length="192" mass="20679">MAMTGTIKSFNPHKGWGFIECGGRDVFLYKRDLKGVCVEQGQQVQFTMIQNERGPQAQDVTVLVSPDQASYFGEIKSFNPNKGYGFITSEAFPGQDIFVLKTDLPGGQGPAGGLCKFKVVMEAKGAAAKEVMLLGAASKQMAMMRMGMMGNMGAMMSAMMGMMGAKGGKGMGKSNMVWQPMYMKKGMGKGMM</sequence>
<evidence type="ECO:0000259" key="2">
    <source>
        <dbReference type="PROSITE" id="PS51857"/>
    </source>
</evidence>
<feature type="domain" description="CSD" evidence="2">
    <location>
        <begin position="2"/>
        <end position="62"/>
    </location>
</feature>